<evidence type="ECO:0000256" key="1">
    <source>
        <dbReference type="ARBA" id="ARBA00004196"/>
    </source>
</evidence>
<evidence type="ECO:0000313" key="8">
    <source>
        <dbReference type="EMBL" id="NTS31573.1"/>
    </source>
</evidence>
<feature type="domain" description="Solute-binding protein family 3/N-terminal" evidence="6">
    <location>
        <begin position="30"/>
        <end position="257"/>
    </location>
</feature>
<evidence type="ECO:0000259" key="7">
    <source>
        <dbReference type="SMART" id="SM00079"/>
    </source>
</evidence>
<feature type="chain" id="PRO_5032836667" evidence="5">
    <location>
        <begin position="26"/>
        <end position="263"/>
    </location>
</feature>
<evidence type="ECO:0000259" key="6">
    <source>
        <dbReference type="SMART" id="SM00062"/>
    </source>
</evidence>
<dbReference type="GO" id="GO:0030313">
    <property type="term" value="C:cell envelope"/>
    <property type="evidence" value="ECO:0007669"/>
    <property type="project" value="UniProtKB-SubCell"/>
</dbReference>
<dbReference type="InterPro" id="IPR001320">
    <property type="entry name" value="Iontro_rcpt_C"/>
</dbReference>
<feature type="signal peptide" evidence="5">
    <location>
        <begin position="1"/>
        <end position="25"/>
    </location>
</feature>
<name>A0A849VUP5_9HYPH</name>
<evidence type="ECO:0000256" key="2">
    <source>
        <dbReference type="ARBA" id="ARBA00010333"/>
    </source>
</evidence>
<comment type="caution">
    <text evidence="8">The sequence shown here is derived from an EMBL/GenBank/DDBJ whole genome shotgun (WGS) entry which is preliminary data.</text>
</comment>
<dbReference type="GO" id="GO:0015276">
    <property type="term" value="F:ligand-gated monoatomic ion channel activity"/>
    <property type="evidence" value="ECO:0007669"/>
    <property type="project" value="InterPro"/>
</dbReference>
<dbReference type="RefSeq" id="WP_027231709.1">
    <property type="nucleotide sequence ID" value="NZ_CP088292.1"/>
</dbReference>
<dbReference type="PANTHER" id="PTHR35936">
    <property type="entry name" value="MEMBRANE-BOUND LYTIC MUREIN TRANSGLYCOSYLASE F"/>
    <property type="match status" value="1"/>
</dbReference>
<dbReference type="SMART" id="SM00062">
    <property type="entry name" value="PBPb"/>
    <property type="match status" value="1"/>
</dbReference>
<keyword evidence="3 5" id="KW-0732">Signal</keyword>
<comment type="similarity">
    <text evidence="2 4">Belongs to the bacterial solute-binding protein 3 family.</text>
</comment>
<dbReference type="SMART" id="SM00079">
    <property type="entry name" value="PBPe"/>
    <property type="match status" value="1"/>
</dbReference>
<organism evidence="8 9">
    <name type="scientific">Phyllobacterium pellucidum</name>
    <dbReference type="NCBI Taxonomy" id="2740464"/>
    <lineage>
        <taxon>Bacteria</taxon>
        <taxon>Pseudomonadati</taxon>
        <taxon>Pseudomonadota</taxon>
        <taxon>Alphaproteobacteria</taxon>
        <taxon>Hyphomicrobiales</taxon>
        <taxon>Phyllobacteriaceae</taxon>
        <taxon>Phyllobacterium</taxon>
    </lineage>
</organism>
<evidence type="ECO:0000256" key="5">
    <source>
        <dbReference type="SAM" id="SignalP"/>
    </source>
</evidence>
<dbReference type="InterPro" id="IPR018313">
    <property type="entry name" value="SBP_3_CS"/>
</dbReference>
<evidence type="ECO:0000313" key="9">
    <source>
        <dbReference type="Proteomes" id="UP000550508"/>
    </source>
</evidence>
<dbReference type="Pfam" id="PF00497">
    <property type="entry name" value="SBP_bac_3"/>
    <property type="match status" value="1"/>
</dbReference>
<feature type="domain" description="Ionotropic glutamate receptor C-terminal" evidence="7">
    <location>
        <begin position="30"/>
        <end position="256"/>
    </location>
</feature>
<dbReference type="AlphaFoldDB" id="A0A849VUP5"/>
<dbReference type="EMBL" id="JABUMX010000002">
    <property type="protein sequence ID" value="NTS31573.1"/>
    <property type="molecule type" value="Genomic_DNA"/>
</dbReference>
<dbReference type="Proteomes" id="UP000550508">
    <property type="component" value="Unassembled WGS sequence"/>
</dbReference>
<evidence type="ECO:0000256" key="4">
    <source>
        <dbReference type="RuleBase" id="RU003744"/>
    </source>
</evidence>
<keyword evidence="9" id="KW-1185">Reference proteome</keyword>
<sequence length="263" mass="28065">MRITKRLALAFSAAAIAFTMGAAHAEDALKLTIASEGAYPPFNNLTPDGKLVGFDIDIGNALCEEMKAQCTWVSQDWDGMIPALQAGKFDAIIASMSITPERLQKVDFSKKYYNTPPGIAVPKDSDVKDITPEALKGKTLGVQASTSHSNYAQSKYAGSEVKMYPTADEYKLDISNGRVDAVMDDVVVLGQWLDSDAGACCKLLGTVTPDPAIHGPGAGVTVKKGNTALADKFTAAIAAIRANGKYKEINDKYFKIDVYGGEN</sequence>
<proteinExistence type="inferred from homology"/>
<dbReference type="SUPFAM" id="SSF53850">
    <property type="entry name" value="Periplasmic binding protein-like II"/>
    <property type="match status" value="1"/>
</dbReference>
<dbReference type="InterPro" id="IPR001638">
    <property type="entry name" value="Solute-binding_3/MltF_N"/>
</dbReference>
<dbReference type="PROSITE" id="PS01039">
    <property type="entry name" value="SBP_BACTERIAL_3"/>
    <property type="match status" value="1"/>
</dbReference>
<dbReference type="GO" id="GO:0016020">
    <property type="term" value="C:membrane"/>
    <property type="evidence" value="ECO:0007669"/>
    <property type="project" value="InterPro"/>
</dbReference>
<protein>
    <submittedName>
        <fullName evidence="8">Transporter substrate-binding domain-containing protein</fullName>
    </submittedName>
</protein>
<dbReference type="Gene3D" id="3.40.190.10">
    <property type="entry name" value="Periplasmic binding protein-like II"/>
    <property type="match status" value="2"/>
</dbReference>
<gene>
    <name evidence="8" type="ORF">HQ945_09945</name>
</gene>
<dbReference type="PANTHER" id="PTHR35936:SF19">
    <property type="entry name" value="AMINO-ACID-BINDING PROTEIN YXEM-RELATED"/>
    <property type="match status" value="1"/>
</dbReference>
<reference evidence="8 9" key="1">
    <citation type="submission" date="2020-05" db="EMBL/GenBank/DDBJ databases">
        <authorList>
            <person name="Kim M.K."/>
        </authorList>
    </citation>
    <scope>NUCLEOTIDE SEQUENCE [LARGE SCALE GENOMIC DNA]</scope>
    <source>
        <strain evidence="8 9">BT25</strain>
    </source>
</reference>
<accession>A0A849VUP5</accession>
<evidence type="ECO:0000256" key="3">
    <source>
        <dbReference type="ARBA" id="ARBA00022729"/>
    </source>
</evidence>
<comment type="subcellular location">
    <subcellularLocation>
        <location evidence="1">Cell envelope</location>
    </subcellularLocation>
</comment>